<dbReference type="Gene3D" id="3.30.560.10">
    <property type="entry name" value="Glucose Oxidase, domain 3"/>
    <property type="match status" value="1"/>
</dbReference>
<keyword evidence="4" id="KW-0274">FAD</keyword>
<evidence type="ECO:0000256" key="2">
    <source>
        <dbReference type="ARBA" id="ARBA00010790"/>
    </source>
</evidence>
<evidence type="ECO:0000313" key="6">
    <source>
        <dbReference type="EMBL" id="MFC7334482.1"/>
    </source>
</evidence>
<dbReference type="NCBIfam" id="NF002550">
    <property type="entry name" value="PRK02106.1"/>
    <property type="match status" value="1"/>
</dbReference>
<dbReference type="InterPro" id="IPR000172">
    <property type="entry name" value="GMC_OxRdtase_N"/>
</dbReference>
<proteinExistence type="inferred from homology"/>
<dbReference type="RefSeq" id="WP_377360040.1">
    <property type="nucleotide sequence ID" value="NZ_JBHTCM010000016.1"/>
</dbReference>
<dbReference type="InterPro" id="IPR012132">
    <property type="entry name" value="GMC_OxRdtase"/>
</dbReference>
<gene>
    <name evidence="6" type="ORF">ACFQPS_15040</name>
</gene>
<organism evidence="6 7">
    <name type="scientific">Rhodocista pekingensis</name>
    <dbReference type="NCBI Taxonomy" id="201185"/>
    <lineage>
        <taxon>Bacteria</taxon>
        <taxon>Pseudomonadati</taxon>
        <taxon>Pseudomonadota</taxon>
        <taxon>Alphaproteobacteria</taxon>
        <taxon>Rhodospirillales</taxon>
        <taxon>Azospirillaceae</taxon>
        <taxon>Rhodocista</taxon>
    </lineage>
</organism>
<protein>
    <submittedName>
        <fullName evidence="6">GMC family oxidoreductase</fullName>
    </submittedName>
</protein>
<dbReference type="PANTHER" id="PTHR11552">
    <property type="entry name" value="GLUCOSE-METHANOL-CHOLINE GMC OXIDOREDUCTASE"/>
    <property type="match status" value="1"/>
</dbReference>
<reference evidence="7" key="1">
    <citation type="journal article" date="2019" name="Int. J. Syst. Evol. Microbiol.">
        <title>The Global Catalogue of Microorganisms (GCM) 10K type strain sequencing project: providing services to taxonomists for standard genome sequencing and annotation.</title>
        <authorList>
            <consortium name="The Broad Institute Genomics Platform"/>
            <consortium name="The Broad Institute Genome Sequencing Center for Infectious Disease"/>
            <person name="Wu L."/>
            <person name="Ma J."/>
        </authorList>
    </citation>
    <scope>NUCLEOTIDE SEQUENCE [LARGE SCALE GENOMIC DNA]</scope>
    <source>
        <strain evidence="7">CGMCC 1.16275</strain>
    </source>
</reference>
<sequence>MFDYVVVGGGSAGCVMASRLSEDRDVKVCLLEAGPPDRSMAIHVPAGMVAMMRSKDLNWNYSTEPQKHLGGRRLYWPRGKTLGGSSACNAMIYIRGHAGDYDEWAELGCPGWDYASLLPMFRRAENNERGGDDRHGTGGPLNVADLRYTNPLAEMFLRSAEALGYRRNDDFNGPDQEGFGYYQVTQKGGERCSAARAYLPPEVRARPNLTIVTGAHATRLVVENGRVVAVEYVRDGVPGNAMAYTEVILSSGALNTPHLMLLSGIGPGDEIHRHGLKVVHELPGVGRNLQDHLDIRPMYRDGSRHSFSWKLSALPRNLVEIVRYMTSRQGMLTSNFAESGGFVKSDPSLERPDLQFHFLACIVEDHGRTYVTEHGFSLHVCQLRPTSRGHVGLRSANPLVAPLLDPNYLATEEDRAALRIGLKLAREIANTGPLAAANVGEIVPGADVTSPEAIDEAIRQHSETVYHPVGTCRMGTDPMAVVDPQLRVHGLDGLRVVDASIMPRLVGGNTNAPTIMIAEKAADLIRGRRNLRPGDLQAAE</sequence>
<feature type="domain" description="Glucose-methanol-choline oxidoreductase N-terminal" evidence="5">
    <location>
        <begin position="252"/>
        <end position="266"/>
    </location>
</feature>
<dbReference type="PIRSF" id="PIRSF000137">
    <property type="entry name" value="Alcohol_oxidase"/>
    <property type="match status" value="1"/>
</dbReference>
<dbReference type="PROSITE" id="PS00624">
    <property type="entry name" value="GMC_OXRED_2"/>
    <property type="match status" value="1"/>
</dbReference>
<dbReference type="EMBL" id="JBHTCM010000016">
    <property type="protein sequence ID" value="MFC7334482.1"/>
    <property type="molecule type" value="Genomic_DNA"/>
</dbReference>
<dbReference type="Pfam" id="PF05199">
    <property type="entry name" value="GMC_oxred_C"/>
    <property type="match status" value="1"/>
</dbReference>
<keyword evidence="3" id="KW-0285">Flavoprotein</keyword>
<dbReference type="Gene3D" id="3.50.50.60">
    <property type="entry name" value="FAD/NAD(P)-binding domain"/>
    <property type="match status" value="1"/>
</dbReference>
<comment type="similarity">
    <text evidence="2">Belongs to the GMC oxidoreductase family.</text>
</comment>
<keyword evidence="7" id="KW-1185">Reference proteome</keyword>
<evidence type="ECO:0000256" key="1">
    <source>
        <dbReference type="ARBA" id="ARBA00001974"/>
    </source>
</evidence>
<name>A0ABW2KX03_9PROT</name>
<dbReference type="SUPFAM" id="SSF51905">
    <property type="entry name" value="FAD/NAD(P)-binding domain"/>
    <property type="match status" value="1"/>
</dbReference>
<evidence type="ECO:0000256" key="3">
    <source>
        <dbReference type="ARBA" id="ARBA00022630"/>
    </source>
</evidence>
<comment type="caution">
    <text evidence="6">The sequence shown here is derived from an EMBL/GenBank/DDBJ whole genome shotgun (WGS) entry which is preliminary data.</text>
</comment>
<evidence type="ECO:0000259" key="5">
    <source>
        <dbReference type="PROSITE" id="PS00624"/>
    </source>
</evidence>
<dbReference type="InterPro" id="IPR007867">
    <property type="entry name" value="GMC_OxRtase_C"/>
</dbReference>
<dbReference type="Proteomes" id="UP001596456">
    <property type="component" value="Unassembled WGS sequence"/>
</dbReference>
<dbReference type="Pfam" id="PF00732">
    <property type="entry name" value="GMC_oxred_N"/>
    <property type="match status" value="1"/>
</dbReference>
<comment type="cofactor">
    <cofactor evidence="1">
        <name>FAD</name>
        <dbReference type="ChEBI" id="CHEBI:57692"/>
    </cofactor>
</comment>
<evidence type="ECO:0000256" key="4">
    <source>
        <dbReference type="ARBA" id="ARBA00022827"/>
    </source>
</evidence>
<dbReference type="SUPFAM" id="SSF54373">
    <property type="entry name" value="FAD-linked reductases, C-terminal domain"/>
    <property type="match status" value="1"/>
</dbReference>
<evidence type="ECO:0000313" key="7">
    <source>
        <dbReference type="Proteomes" id="UP001596456"/>
    </source>
</evidence>
<dbReference type="PANTHER" id="PTHR11552:SF147">
    <property type="entry name" value="CHOLINE DEHYDROGENASE, MITOCHONDRIAL"/>
    <property type="match status" value="1"/>
</dbReference>
<dbReference type="InterPro" id="IPR036188">
    <property type="entry name" value="FAD/NAD-bd_sf"/>
</dbReference>
<accession>A0ABW2KX03</accession>